<feature type="compositionally biased region" description="Basic and acidic residues" evidence="1">
    <location>
        <begin position="320"/>
        <end position="358"/>
    </location>
</feature>
<dbReference type="RefSeq" id="WP_245858086.1">
    <property type="nucleotide sequence ID" value="NZ_OBMI01000001.1"/>
</dbReference>
<feature type="region of interest" description="Disordered" evidence="1">
    <location>
        <begin position="188"/>
        <end position="225"/>
    </location>
</feature>
<feature type="region of interest" description="Disordered" evidence="1">
    <location>
        <begin position="1"/>
        <end position="175"/>
    </location>
</feature>
<dbReference type="Proteomes" id="UP000219494">
    <property type="component" value="Unassembled WGS sequence"/>
</dbReference>
<organism evidence="2 3">
    <name type="scientific">Sphingomonas guangdongensis</name>
    <dbReference type="NCBI Taxonomy" id="1141890"/>
    <lineage>
        <taxon>Bacteria</taxon>
        <taxon>Pseudomonadati</taxon>
        <taxon>Pseudomonadota</taxon>
        <taxon>Alphaproteobacteria</taxon>
        <taxon>Sphingomonadales</taxon>
        <taxon>Sphingomonadaceae</taxon>
        <taxon>Sphingomonas</taxon>
    </lineage>
</organism>
<dbReference type="NCBIfam" id="NF033157">
    <property type="entry name" value="SWFGD_domain"/>
    <property type="match status" value="1"/>
</dbReference>
<feature type="compositionally biased region" description="Gly residues" evidence="1">
    <location>
        <begin position="133"/>
        <end position="144"/>
    </location>
</feature>
<feature type="compositionally biased region" description="Basic and acidic residues" evidence="1">
    <location>
        <begin position="193"/>
        <end position="207"/>
    </location>
</feature>
<name>A0A285QEY4_9SPHN</name>
<evidence type="ECO:0000256" key="1">
    <source>
        <dbReference type="SAM" id="MobiDB-lite"/>
    </source>
</evidence>
<dbReference type="AlphaFoldDB" id="A0A285QEY4"/>
<feature type="region of interest" description="Disordered" evidence="1">
    <location>
        <begin position="302"/>
        <end position="371"/>
    </location>
</feature>
<feature type="compositionally biased region" description="Basic and acidic residues" evidence="1">
    <location>
        <begin position="1"/>
        <end position="25"/>
    </location>
</feature>
<dbReference type="EMBL" id="OBMI01000001">
    <property type="protein sequence ID" value="SOB78622.1"/>
    <property type="molecule type" value="Genomic_DNA"/>
</dbReference>
<keyword evidence="3" id="KW-1185">Reference proteome</keyword>
<dbReference type="Pfam" id="PF09939">
    <property type="entry name" value="DUF2171"/>
    <property type="match status" value="1"/>
</dbReference>
<dbReference type="InterPro" id="IPR018684">
    <property type="entry name" value="DUF2171"/>
</dbReference>
<dbReference type="InterPro" id="IPR047800">
    <property type="entry name" value="SWFGD_dom"/>
</dbReference>
<gene>
    <name evidence="2" type="ORF">SAMN06297144_0128</name>
</gene>
<proteinExistence type="predicted"/>
<feature type="compositionally biased region" description="Polar residues" evidence="1">
    <location>
        <begin position="361"/>
        <end position="371"/>
    </location>
</feature>
<evidence type="ECO:0000313" key="2">
    <source>
        <dbReference type="EMBL" id="SOB78622.1"/>
    </source>
</evidence>
<accession>A0A285QEY4</accession>
<feature type="compositionally biased region" description="Gly residues" evidence="1">
    <location>
        <begin position="83"/>
        <end position="96"/>
    </location>
</feature>
<protein>
    <recommendedName>
        <fullName evidence="4">DUF2171 domain-containing protein</fullName>
    </recommendedName>
</protein>
<feature type="compositionally biased region" description="Basic and acidic residues" evidence="1">
    <location>
        <begin position="148"/>
        <end position="158"/>
    </location>
</feature>
<feature type="compositionally biased region" description="Polar residues" evidence="1">
    <location>
        <begin position="159"/>
        <end position="170"/>
    </location>
</feature>
<reference evidence="2 3" key="1">
    <citation type="submission" date="2017-07" db="EMBL/GenBank/DDBJ databases">
        <authorList>
            <person name="Sun Z.S."/>
            <person name="Albrecht U."/>
            <person name="Echele G."/>
            <person name="Lee C.C."/>
        </authorList>
    </citation>
    <scope>NUCLEOTIDE SEQUENCE [LARGE SCALE GENOMIC DNA]</scope>
    <source>
        <strain evidence="2 3">CGMCC 1.12672</strain>
    </source>
</reference>
<feature type="compositionally biased region" description="Polar residues" evidence="1">
    <location>
        <begin position="32"/>
        <end position="41"/>
    </location>
</feature>
<sequence length="371" mass="41578">MANDRDSYSNDYGRDAGDYGRDYGSGRDYTYSSARDYQASGQMGGRDDRNYRGGGTGYGERSQQGGNRDYYGGRSGQGDNDRGGYGQGGFGQGGYGQNSYGQRDQGNYGSRNYGDDRGGYGQNNYGNDRQSYGAGGQGGYGGSYGQNRTRDWGSDRSQQRSYGGQPQGYSYQDRGFFDRAGDEVRSWFGDEDAERRRDMDQRYDERLGGSQRGNTTGYGRDEDYHSWRRTQIDQLDRDYHEYRQENAKKFENEFGTWRSNRQTQRTSLSSVNEHMEVVGSDGQHVGTVDKVRGDRIILTKNDADAGGRHHSIPSSWLQSVDDKVTISKTADEAKKQWRDEERSGALFGEGDKSDDKDGGSTNLNRSFSGTY</sequence>
<evidence type="ECO:0000313" key="3">
    <source>
        <dbReference type="Proteomes" id="UP000219494"/>
    </source>
</evidence>
<evidence type="ECO:0008006" key="4">
    <source>
        <dbReference type="Google" id="ProtNLM"/>
    </source>
</evidence>